<dbReference type="EMBL" id="CDHN01000005">
    <property type="protein sequence ID" value="CEJ92625.1"/>
    <property type="molecule type" value="Genomic_DNA"/>
</dbReference>
<proteinExistence type="predicted"/>
<dbReference type="InterPro" id="IPR013968">
    <property type="entry name" value="PKS_KR"/>
</dbReference>
<dbReference type="InterPro" id="IPR057326">
    <property type="entry name" value="KR_dom"/>
</dbReference>
<keyword evidence="1" id="KW-0596">Phosphopantetheine</keyword>
<dbReference type="PANTHER" id="PTHR43775:SF20">
    <property type="entry name" value="HYBRID PKS-NRPS SYNTHETASE APDA"/>
    <property type="match status" value="1"/>
</dbReference>
<dbReference type="GO" id="GO:0044550">
    <property type="term" value="P:secondary metabolite biosynthetic process"/>
    <property type="evidence" value="ECO:0007669"/>
    <property type="project" value="TreeGrafter"/>
</dbReference>
<keyword evidence="3" id="KW-0808">Transferase</keyword>
<dbReference type="PANTHER" id="PTHR43775">
    <property type="entry name" value="FATTY ACID SYNTHASE"/>
    <property type="match status" value="1"/>
</dbReference>
<keyword evidence="2" id="KW-0597">Phosphoprotein</keyword>
<dbReference type="InterPro" id="IPR050091">
    <property type="entry name" value="PKS_NRPS_Biosynth_Enz"/>
</dbReference>
<reference evidence="6 7" key="1">
    <citation type="journal article" date="2015" name="Genome Announc.">
        <title>Draft Genome Sequence and Gene Annotation of the Entomopathogenic Fungus Verticillium hemipterigenum.</title>
        <authorList>
            <person name="Horn F."/>
            <person name="Habel A."/>
            <person name="Scharf D.H."/>
            <person name="Dworschak J."/>
            <person name="Brakhage A.A."/>
            <person name="Guthke R."/>
            <person name="Hertweck C."/>
            <person name="Linde J."/>
        </authorList>
    </citation>
    <scope>NUCLEOTIDE SEQUENCE [LARGE SCALE GENOMIC DNA]</scope>
</reference>
<dbReference type="GO" id="GO:0016491">
    <property type="term" value="F:oxidoreductase activity"/>
    <property type="evidence" value="ECO:0007669"/>
    <property type="project" value="UniProtKB-KW"/>
</dbReference>
<evidence type="ECO:0000256" key="3">
    <source>
        <dbReference type="ARBA" id="ARBA00022679"/>
    </source>
</evidence>
<evidence type="ECO:0000259" key="5">
    <source>
        <dbReference type="SMART" id="SM00822"/>
    </source>
</evidence>
<dbReference type="InterPro" id="IPR036291">
    <property type="entry name" value="NAD(P)-bd_dom_sf"/>
</dbReference>
<feature type="domain" description="Ketoreductase" evidence="5">
    <location>
        <begin position="5"/>
        <end position="132"/>
    </location>
</feature>
<evidence type="ECO:0000313" key="6">
    <source>
        <dbReference type="EMBL" id="CEJ92625.1"/>
    </source>
</evidence>
<evidence type="ECO:0000256" key="2">
    <source>
        <dbReference type="ARBA" id="ARBA00022553"/>
    </source>
</evidence>
<keyword evidence="7" id="KW-1185">Reference proteome</keyword>
<protein>
    <recommendedName>
        <fullName evidence="5">Ketoreductase domain-containing protein</fullName>
    </recommendedName>
</protein>
<gene>
    <name evidence="6" type="ORF">VHEMI08263</name>
</gene>
<dbReference type="OrthoDB" id="5245411at2759"/>
<dbReference type="Proteomes" id="UP000039046">
    <property type="component" value="Unassembled WGS sequence"/>
</dbReference>
<dbReference type="HOGENOM" id="CLU_853069_0_0_1"/>
<dbReference type="GO" id="GO:0004312">
    <property type="term" value="F:fatty acid synthase activity"/>
    <property type="evidence" value="ECO:0007669"/>
    <property type="project" value="TreeGrafter"/>
</dbReference>
<accession>A0A0A1TMW3</accession>
<evidence type="ECO:0000313" key="7">
    <source>
        <dbReference type="Proteomes" id="UP000039046"/>
    </source>
</evidence>
<dbReference type="AlphaFoldDB" id="A0A0A1TMW3"/>
<dbReference type="Gene3D" id="3.40.50.720">
    <property type="entry name" value="NAD(P)-binding Rossmann-like Domain"/>
    <property type="match status" value="1"/>
</dbReference>
<evidence type="ECO:0000256" key="4">
    <source>
        <dbReference type="ARBA" id="ARBA00023002"/>
    </source>
</evidence>
<dbReference type="Pfam" id="PF08659">
    <property type="entry name" value="KR"/>
    <property type="match status" value="1"/>
</dbReference>
<dbReference type="GO" id="GO:0006633">
    <property type="term" value="P:fatty acid biosynthetic process"/>
    <property type="evidence" value="ECO:0007669"/>
    <property type="project" value="TreeGrafter"/>
</dbReference>
<organism evidence="6 7">
    <name type="scientific">[Torrubiella] hemipterigena</name>
    <dbReference type="NCBI Taxonomy" id="1531966"/>
    <lineage>
        <taxon>Eukaryota</taxon>
        <taxon>Fungi</taxon>
        <taxon>Dikarya</taxon>
        <taxon>Ascomycota</taxon>
        <taxon>Pezizomycotina</taxon>
        <taxon>Sordariomycetes</taxon>
        <taxon>Hypocreomycetidae</taxon>
        <taxon>Hypocreales</taxon>
        <taxon>Clavicipitaceae</taxon>
        <taxon>Clavicipitaceae incertae sedis</taxon>
        <taxon>'Torrubiella' clade</taxon>
    </lineage>
</organism>
<dbReference type="SMART" id="SM00822">
    <property type="entry name" value="PKS_KR"/>
    <property type="match status" value="1"/>
</dbReference>
<keyword evidence="4" id="KW-0560">Oxidoreductase</keyword>
<dbReference type="STRING" id="1531966.A0A0A1TMW3"/>
<dbReference type="SUPFAM" id="SSF51735">
    <property type="entry name" value="NAD(P)-binding Rossmann-fold domains"/>
    <property type="match status" value="1"/>
</dbReference>
<name>A0A0A1TMW3_9HYPO</name>
<evidence type="ECO:0000256" key="1">
    <source>
        <dbReference type="ARBA" id="ARBA00022450"/>
    </source>
</evidence>
<sequence>MPRDGALRFGSDSVTLLNTNSSMKITSISVPPIAGVIQGTMVLDDAMLQDMTLAQLTLVLAPKISGSTNLDRILGNVPLNFRIFMSSLASATGNLGQANYTAANAFIVGLASARRHRGLAASVIDIGAILGVGIVTRDLGDDVAWSLANNGQRPVSERTVHAMLAEAVRASDPTSGVAPWHIASVLEKRGPEGERPHWYALPQFARFTTRAAAVGQISWLVKTAATSIQERLLVASTCDNIIVETLLIQMRKMLHLGDDYVIEPSLLTIEPGLDSLVDVRIRKWILQNFHLSVPALRIMKGMSMQRLFDDVREGIPQELTPALESH</sequence>